<name>A0A848IXD8_9BACT</name>
<evidence type="ECO:0000256" key="1">
    <source>
        <dbReference type="SAM" id="Phobius"/>
    </source>
</evidence>
<dbReference type="AlphaFoldDB" id="A0A848IXD8"/>
<evidence type="ECO:0000313" key="2">
    <source>
        <dbReference type="EMBL" id="NMM46914.1"/>
    </source>
</evidence>
<comment type="caution">
    <text evidence="2">The sequence shown here is derived from an EMBL/GenBank/DDBJ whole genome shotgun (WGS) entry which is preliminary data.</text>
</comment>
<feature type="transmembrane region" description="Helical" evidence="1">
    <location>
        <begin position="90"/>
        <end position="109"/>
    </location>
</feature>
<dbReference type="EMBL" id="JABBNU010000001">
    <property type="protein sequence ID" value="NMM46914.1"/>
    <property type="molecule type" value="Genomic_DNA"/>
</dbReference>
<keyword evidence="1" id="KW-1133">Transmembrane helix</keyword>
<keyword evidence="3" id="KW-1185">Reference proteome</keyword>
<gene>
    <name evidence="2" type="ORF">HH304_00780</name>
</gene>
<feature type="transmembrane region" description="Helical" evidence="1">
    <location>
        <begin position="177"/>
        <end position="198"/>
    </location>
</feature>
<protein>
    <submittedName>
        <fullName evidence="2">Uncharacterized protein</fullName>
    </submittedName>
</protein>
<organism evidence="2 3">
    <name type="scientific">Marinigracilibium pacificum</name>
    <dbReference type="NCBI Taxonomy" id="2729599"/>
    <lineage>
        <taxon>Bacteria</taxon>
        <taxon>Pseudomonadati</taxon>
        <taxon>Bacteroidota</taxon>
        <taxon>Cytophagia</taxon>
        <taxon>Cytophagales</taxon>
        <taxon>Flammeovirgaceae</taxon>
        <taxon>Marinigracilibium</taxon>
    </lineage>
</organism>
<accession>A0A848IXD8</accession>
<keyword evidence="1" id="KW-0812">Transmembrane</keyword>
<keyword evidence="1" id="KW-0472">Membrane</keyword>
<proteinExistence type="predicted"/>
<feature type="transmembrane region" description="Helical" evidence="1">
    <location>
        <begin position="210"/>
        <end position="231"/>
    </location>
</feature>
<dbReference type="RefSeq" id="WP_169677538.1">
    <property type="nucleotide sequence ID" value="NZ_JABBNU010000001.1"/>
</dbReference>
<reference evidence="2 3" key="1">
    <citation type="submission" date="2020-04" db="EMBL/GenBank/DDBJ databases">
        <title>Flammeovirgaceae bacterium KN852 isolated from deep sea.</title>
        <authorList>
            <person name="Zhang D.-C."/>
        </authorList>
    </citation>
    <scope>NUCLEOTIDE SEQUENCE [LARGE SCALE GENOMIC DNA]</scope>
    <source>
        <strain evidence="2 3">KN852</strain>
    </source>
</reference>
<dbReference type="Proteomes" id="UP000559010">
    <property type="component" value="Unassembled WGS sequence"/>
</dbReference>
<sequence>MKKFLFFVILFGITLSVIPILEKANISIFGVDSHKNIIQDYQTKINLINNDIEQLDKEGGQERLLETKKQTKQTYQNAIKLHKNGLRKSLGIITGTFALLVLMPFLLFGNSLSKGFNQQEESWLHLPIDSIDDLQLSYDKQKMDANSSPLNINFISKRVVVSKDNILTTKSSNTSTAMIIGFICLPFFYFAPQIYYFINNIFSADNQSVNLTSWITPVILIATGLIVVYKLKGKTKFSINKNTGHITFRSGVNLINRKINDIKSIQLNSFSLSSNQGHTHQQYQLQINFIDGTVKGLFNHTGKEEMYIDAIKTARFVGKPFVDPIKAVETNPHFI</sequence>
<evidence type="ECO:0000313" key="3">
    <source>
        <dbReference type="Proteomes" id="UP000559010"/>
    </source>
</evidence>